<evidence type="ECO:0000259" key="1">
    <source>
        <dbReference type="Pfam" id="PF12708"/>
    </source>
</evidence>
<dbReference type="Proteomes" id="UP000175968">
    <property type="component" value="Chromosome"/>
</dbReference>
<organism evidence="3 4">
    <name type="scientific">Flavobacterium gilvum</name>
    <dbReference type="NCBI Taxonomy" id="1492737"/>
    <lineage>
        <taxon>Bacteria</taxon>
        <taxon>Pseudomonadati</taxon>
        <taxon>Bacteroidota</taxon>
        <taxon>Flavobacteriia</taxon>
        <taxon>Flavobacteriales</taxon>
        <taxon>Flavobacteriaceae</taxon>
        <taxon>Flavobacterium</taxon>
    </lineage>
</organism>
<dbReference type="EMBL" id="CP017479">
    <property type="protein sequence ID" value="AOW10395.1"/>
    <property type="molecule type" value="Genomic_DNA"/>
</dbReference>
<gene>
    <name evidence="3" type="ORF">EM308_13280</name>
</gene>
<evidence type="ECO:0000313" key="3">
    <source>
        <dbReference type="EMBL" id="AOW10395.1"/>
    </source>
</evidence>
<dbReference type="Pfam" id="PF16315">
    <property type="entry name" value="DUF4955"/>
    <property type="match status" value="1"/>
</dbReference>
<dbReference type="Gene3D" id="2.160.20.10">
    <property type="entry name" value="Single-stranded right-handed beta-helix, Pectin lyase-like"/>
    <property type="match status" value="2"/>
</dbReference>
<accession>A0AAC9I643</accession>
<dbReference type="AlphaFoldDB" id="A0AAC9I643"/>
<dbReference type="InterPro" id="IPR011050">
    <property type="entry name" value="Pectin_lyase_fold/virulence"/>
</dbReference>
<sequence>MINAFETKIAKTNYIIFFKALFIIMFESIREYNDSSKKIQKGIIFLLNLFVITTVAAQQNAKIFEDYKKDKNVLPDFSYVGYHQGEKNIPNITNYKVFDVTEFGAKPNDDISDKQAIQLAIDAANKNGSGIVFFPKGRFLVNEDGDANNSIISKNGHIIFRGSGSGSGGTELFMKNNLPPANPSQMWTVPPLFIFTSSGSDKKIGQVTAAASVGDLTIQVNTTEGLESGDWIALKLLDNNKDLIASELKNNKVEPEWTSLINKGISVNVFYQIKKIKNGKLTLMAPISYAIDPKYQWGVYKFAHNEEIGIEDIAFVGNWKEKFVHHRSWKDDSGYTMLRIQKTTNSWIKNCRFTDCSVAATISQSANVTVLNCLVNGNAGHEAISAGGSTNVLIAKCVDEASQWHSFGTTGGTMNTVIWKCTYPATTCFESHSSQPRNTLLDGVEGGLMNGRAGGAKENMPNHMQGLVLWNYKQTNEPVKDFEFWPPTVVSEWWRIPNPVIVGFTSKGSTFKKEQLGQSESIGTAVEPASLYEAQLKLRLGKLPEWIKETNKASTF</sequence>
<dbReference type="Pfam" id="PF12708">
    <property type="entry name" value="Pect-lyase_RHGA_epim"/>
    <property type="match status" value="1"/>
</dbReference>
<feature type="domain" description="DUF4955" evidence="2">
    <location>
        <begin position="403"/>
        <end position="549"/>
    </location>
</feature>
<reference evidence="3 4" key="1">
    <citation type="submission" date="2016-10" db="EMBL/GenBank/DDBJ databases">
        <title>Flavobacterium gilvum sp. nov., isolated from stream water.</title>
        <authorList>
            <person name="Shin S.-K."/>
            <person name="Cho Y.-J."/>
            <person name="Yi H."/>
        </authorList>
    </citation>
    <scope>NUCLEOTIDE SEQUENCE [LARGE SCALE GENOMIC DNA]</scope>
    <source>
        <strain evidence="3 4">EM1308</strain>
    </source>
</reference>
<protein>
    <recommendedName>
        <fullName evidence="5">Pectate lyase superfamily protein domain-containing protein</fullName>
    </recommendedName>
</protein>
<evidence type="ECO:0008006" key="5">
    <source>
        <dbReference type="Google" id="ProtNLM"/>
    </source>
</evidence>
<feature type="domain" description="Rhamnogalacturonase A/B/Epimerase-like pectate lyase" evidence="1">
    <location>
        <begin position="98"/>
        <end position="143"/>
    </location>
</feature>
<evidence type="ECO:0000313" key="4">
    <source>
        <dbReference type="Proteomes" id="UP000175968"/>
    </source>
</evidence>
<keyword evidence="4" id="KW-1185">Reference proteome</keyword>
<dbReference type="InterPro" id="IPR024535">
    <property type="entry name" value="RHGA/B-epi-like_pectate_lyase"/>
</dbReference>
<dbReference type="InterPro" id="IPR032532">
    <property type="entry name" value="DUF4955"/>
</dbReference>
<evidence type="ECO:0000259" key="2">
    <source>
        <dbReference type="Pfam" id="PF16315"/>
    </source>
</evidence>
<dbReference type="InterPro" id="IPR012334">
    <property type="entry name" value="Pectin_lyas_fold"/>
</dbReference>
<proteinExistence type="predicted"/>
<dbReference type="KEGG" id="fgl:EM308_13280"/>
<dbReference type="SUPFAM" id="SSF51126">
    <property type="entry name" value="Pectin lyase-like"/>
    <property type="match status" value="1"/>
</dbReference>
<name>A0AAC9I643_9FLAO</name>